<name>A0ACC3DSB3_9PEZI</name>
<feature type="non-terminal residue" evidence="1">
    <location>
        <position position="342"/>
    </location>
</feature>
<dbReference type="Proteomes" id="UP001186974">
    <property type="component" value="Unassembled WGS sequence"/>
</dbReference>
<evidence type="ECO:0000313" key="2">
    <source>
        <dbReference type="Proteomes" id="UP001186974"/>
    </source>
</evidence>
<reference evidence="1" key="1">
    <citation type="submission" date="2024-09" db="EMBL/GenBank/DDBJ databases">
        <title>Black Yeasts Isolated from many extreme environments.</title>
        <authorList>
            <person name="Coleine C."/>
            <person name="Stajich J.E."/>
            <person name="Selbmann L."/>
        </authorList>
    </citation>
    <scope>NUCLEOTIDE SEQUENCE</scope>
    <source>
        <strain evidence="1">CCFEE 5737</strain>
    </source>
</reference>
<organism evidence="1 2">
    <name type="scientific">Coniosporium uncinatum</name>
    <dbReference type="NCBI Taxonomy" id="93489"/>
    <lineage>
        <taxon>Eukaryota</taxon>
        <taxon>Fungi</taxon>
        <taxon>Dikarya</taxon>
        <taxon>Ascomycota</taxon>
        <taxon>Pezizomycotina</taxon>
        <taxon>Dothideomycetes</taxon>
        <taxon>Dothideomycetes incertae sedis</taxon>
        <taxon>Coniosporium</taxon>
    </lineage>
</organism>
<gene>
    <name evidence="1" type="ORF">LTS18_004675</name>
</gene>
<evidence type="ECO:0000313" key="1">
    <source>
        <dbReference type="EMBL" id="KAK3079509.1"/>
    </source>
</evidence>
<accession>A0ACC3DSB3</accession>
<sequence>MAANDYYTAYPYNRREDAPLPPIPNASSPTPYGQHQPDHHGVSPTNSPFDDHSYPQYPHPSQQSSQATLHADSAYYGAGGNPSKPYIDPFTDQNAIPLQSTHNLSKPGVDVTTSPIDAENGYLAEERKKRERQEQRKQRRRQGRFKGKISWVVWILTTVQIIVFIVELIRNAALTKSPIEIHPQFNPMIGPSPNVLISMGARYVPCMRNTHNITDSAVQVFLQCPDATTFEAKCTLSEACGFGGVPNPDPADPNIDRQPEPNQWWRFIVPIFLHAGIIHIGFNMLLQVTLGREMEQEIGSLRFALVYFSSGIFGFVFGGNYAATGIASTGASGSLFGILALT</sequence>
<keyword evidence="2" id="KW-1185">Reference proteome</keyword>
<dbReference type="EMBL" id="JAWDJW010001099">
    <property type="protein sequence ID" value="KAK3079509.1"/>
    <property type="molecule type" value="Genomic_DNA"/>
</dbReference>
<comment type="caution">
    <text evidence="1">The sequence shown here is derived from an EMBL/GenBank/DDBJ whole genome shotgun (WGS) entry which is preliminary data.</text>
</comment>
<proteinExistence type="predicted"/>
<protein>
    <submittedName>
        <fullName evidence="1">Uncharacterized protein</fullName>
    </submittedName>
</protein>